<evidence type="ECO:0000313" key="2">
    <source>
        <dbReference type="EMBL" id="CEM45940.1"/>
    </source>
</evidence>
<sequence length="179" mass="19560">MNVWVELVKCKLTSIDNMLKFQKKQTTPCILIGGDREGEIFSTYEELPFFELPSDYDIKAFRAVQASDKEKFEEVQAKGKDPLAQASFDIASPSPNPPPSEEPMVTQEDEGEPEPEVEPSPPSPPSSPLSASGDLLGAIIPEIVEVAPRTECTAEGLPTETTKSGKPINPYNTLIPKSR</sequence>
<feature type="compositionally biased region" description="Pro residues" evidence="1">
    <location>
        <begin position="118"/>
        <end position="127"/>
    </location>
</feature>
<reference evidence="2" key="1">
    <citation type="submission" date="2014-11" db="EMBL/GenBank/DDBJ databases">
        <authorList>
            <person name="Otto D Thomas"/>
            <person name="Naeem Raeece"/>
        </authorList>
    </citation>
    <scope>NUCLEOTIDE SEQUENCE</scope>
</reference>
<feature type="compositionally biased region" description="Acidic residues" evidence="1">
    <location>
        <begin position="107"/>
        <end position="117"/>
    </location>
</feature>
<dbReference type="EMBL" id="CDMZ01003324">
    <property type="protein sequence ID" value="CEM45940.1"/>
    <property type="molecule type" value="Genomic_DNA"/>
</dbReference>
<dbReference type="AlphaFoldDB" id="A0A0G4HP73"/>
<proteinExistence type="predicted"/>
<gene>
    <name evidence="2" type="ORF">Cvel_1204</name>
</gene>
<feature type="region of interest" description="Disordered" evidence="1">
    <location>
        <begin position="72"/>
        <end position="179"/>
    </location>
</feature>
<name>A0A0G4HP73_9ALVE</name>
<organism evidence="2">
    <name type="scientific">Chromera velia CCMP2878</name>
    <dbReference type="NCBI Taxonomy" id="1169474"/>
    <lineage>
        <taxon>Eukaryota</taxon>
        <taxon>Sar</taxon>
        <taxon>Alveolata</taxon>
        <taxon>Colpodellida</taxon>
        <taxon>Chromeraceae</taxon>
        <taxon>Chromera</taxon>
    </lineage>
</organism>
<feature type="compositionally biased region" description="Basic and acidic residues" evidence="1">
    <location>
        <begin position="72"/>
        <end position="81"/>
    </location>
</feature>
<accession>A0A0G4HP73</accession>
<evidence type="ECO:0000256" key="1">
    <source>
        <dbReference type="SAM" id="MobiDB-lite"/>
    </source>
</evidence>
<protein>
    <submittedName>
        <fullName evidence="2">Uncharacterized protein</fullName>
    </submittedName>
</protein>
<dbReference type="VEuPathDB" id="CryptoDB:Cvel_1204"/>